<keyword evidence="5" id="KW-1185">Reference proteome</keyword>
<feature type="domain" description="Phosphatidylinositol-specific phospholipase C X" evidence="3">
    <location>
        <begin position="29"/>
        <end position="165"/>
    </location>
</feature>
<feature type="transmembrane region" description="Helical" evidence="2">
    <location>
        <begin position="16"/>
        <end position="35"/>
    </location>
</feature>
<reference evidence="4 5" key="1">
    <citation type="journal article" date="2021" name="Elife">
        <title>Chloroplast acquisition without the gene transfer in kleptoplastic sea slugs, Plakobranchus ocellatus.</title>
        <authorList>
            <person name="Maeda T."/>
            <person name="Takahashi S."/>
            <person name="Yoshida T."/>
            <person name="Shimamura S."/>
            <person name="Takaki Y."/>
            <person name="Nagai Y."/>
            <person name="Toyoda A."/>
            <person name="Suzuki Y."/>
            <person name="Arimoto A."/>
            <person name="Ishii H."/>
            <person name="Satoh N."/>
            <person name="Nishiyama T."/>
            <person name="Hasebe M."/>
            <person name="Maruyama T."/>
            <person name="Minagawa J."/>
            <person name="Obokata J."/>
            <person name="Shigenobu S."/>
        </authorList>
    </citation>
    <scope>NUCLEOTIDE SEQUENCE [LARGE SCALE GENOMIC DNA]</scope>
</reference>
<dbReference type="AlphaFoldDB" id="A0AAV4CD82"/>
<keyword evidence="2" id="KW-0472">Membrane</keyword>
<evidence type="ECO:0000256" key="2">
    <source>
        <dbReference type="SAM" id="Phobius"/>
    </source>
</evidence>
<dbReference type="InterPro" id="IPR000909">
    <property type="entry name" value="PLipase_C_PInositol-sp_X_dom"/>
</dbReference>
<evidence type="ECO:0000313" key="4">
    <source>
        <dbReference type="EMBL" id="GFO29287.1"/>
    </source>
</evidence>
<dbReference type="Proteomes" id="UP000735302">
    <property type="component" value="Unassembled WGS sequence"/>
</dbReference>
<comment type="catalytic activity">
    <reaction evidence="1">
        <text>a 1,2-diacyl-sn-glycero-3-phospho-(1D-myo-inositol-4,5-bisphosphate) + H2O = 1D-myo-inositol 1,4,5-trisphosphate + a 1,2-diacyl-sn-glycerol + H(+)</text>
        <dbReference type="Rhea" id="RHEA:33179"/>
        <dbReference type="ChEBI" id="CHEBI:15377"/>
        <dbReference type="ChEBI" id="CHEBI:15378"/>
        <dbReference type="ChEBI" id="CHEBI:17815"/>
        <dbReference type="ChEBI" id="CHEBI:58456"/>
        <dbReference type="ChEBI" id="CHEBI:203600"/>
        <dbReference type="EC" id="3.1.4.11"/>
    </reaction>
</comment>
<keyword evidence="1" id="KW-0442">Lipid degradation</keyword>
<evidence type="ECO:0000256" key="1">
    <source>
        <dbReference type="RuleBase" id="RU361133"/>
    </source>
</evidence>
<evidence type="ECO:0000259" key="3">
    <source>
        <dbReference type="SMART" id="SM00148"/>
    </source>
</evidence>
<dbReference type="SUPFAM" id="SSF51695">
    <property type="entry name" value="PLC-like phosphodiesterases"/>
    <property type="match status" value="1"/>
</dbReference>
<dbReference type="PANTHER" id="PTHR10336">
    <property type="entry name" value="PHOSPHOINOSITIDE-SPECIFIC PHOSPHOLIPASE C FAMILY PROTEIN"/>
    <property type="match status" value="1"/>
</dbReference>
<dbReference type="GO" id="GO:0046488">
    <property type="term" value="P:phosphatidylinositol metabolic process"/>
    <property type="evidence" value="ECO:0007669"/>
    <property type="project" value="TreeGrafter"/>
</dbReference>
<organism evidence="4 5">
    <name type="scientific">Plakobranchus ocellatus</name>
    <dbReference type="NCBI Taxonomy" id="259542"/>
    <lineage>
        <taxon>Eukaryota</taxon>
        <taxon>Metazoa</taxon>
        <taxon>Spiralia</taxon>
        <taxon>Lophotrochozoa</taxon>
        <taxon>Mollusca</taxon>
        <taxon>Gastropoda</taxon>
        <taxon>Heterobranchia</taxon>
        <taxon>Euthyneura</taxon>
        <taxon>Panpulmonata</taxon>
        <taxon>Sacoglossa</taxon>
        <taxon>Placobranchoidea</taxon>
        <taxon>Plakobranchidae</taxon>
        <taxon>Plakobranchus</taxon>
    </lineage>
</organism>
<keyword evidence="2" id="KW-0812">Transmembrane</keyword>
<dbReference type="GO" id="GO:0016042">
    <property type="term" value="P:lipid catabolic process"/>
    <property type="evidence" value="ECO:0007669"/>
    <property type="project" value="UniProtKB-KW"/>
</dbReference>
<dbReference type="GO" id="GO:0007214">
    <property type="term" value="P:gamma-aminobutyric acid signaling pathway"/>
    <property type="evidence" value="ECO:0007669"/>
    <property type="project" value="TreeGrafter"/>
</dbReference>
<proteinExistence type="predicted"/>
<feature type="non-terminal residue" evidence="4">
    <location>
        <position position="165"/>
    </location>
</feature>
<dbReference type="Gene3D" id="3.20.20.190">
    <property type="entry name" value="Phosphatidylinositol (PI) phosphodiesterase"/>
    <property type="match status" value="1"/>
</dbReference>
<dbReference type="GO" id="GO:0051209">
    <property type="term" value="P:release of sequestered calcium ion into cytosol"/>
    <property type="evidence" value="ECO:0007669"/>
    <property type="project" value="TreeGrafter"/>
</dbReference>
<dbReference type="CDD" id="cd08558">
    <property type="entry name" value="PI-PLCc_eukaryota"/>
    <property type="match status" value="1"/>
</dbReference>
<dbReference type="PANTHER" id="PTHR10336:SF196">
    <property type="entry name" value="PHOSPHOINOSITIDE PHOSPHOLIPASE C"/>
    <property type="match status" value="1"/>
</dbReference>
<dbReference type="EMBL" id="BLXT01006143">
    <property type="protein sequence ID" value="GFO29287.1"/>
    <property type="molecule type" value="Genomic_DNA"/>
</dbReference>
<evidence type="ECO:0000313" key="5">
    <source>
        <dbReference type="Proteomes" id="UP000735302"/>
    </source>
</evidence>
<dbReference type="GO" id="GO:0004435">
    <property type="term" value="F:phosphatidylinositol-4,5-bisphosphate phospholipase C activity"/>
    <property type="evidence" value="ECO:0007669"/>
    <property type="project" value="UniProtKB-EC"/>
</dbReference>
<accession>A0AAV4CD82</accession>
<dbReference type="PRINTS" id="PR00390">
    <property type="entry name" value="PHPHLIPASEC"/>
</dbReference>
<protein>
    <recommendedName>
        <fullName evidence="1">Phosphoinositide phospholipase C</fullName>
        <ecNumber evidence="1">3.1.4.11</ecNumber>
    </recommendedName>
</protein>
<comment type="caution">
    <text evidence="4">The sequence shown here is derived from an EMBL/GenBank/DDBJ whole genome shotgun (WGS) entry which is preliminary data.</text>
</comment>
<dbReference type="GO" id="GO:0048015">
    <property type="term" value="P:phosphatidylinositol-mediated signaling"/>
    <property type="evidence" value="ECO:0007669"/>
    <property type="project" value="TreeGrafter"/>
</dbReference>
<dbReference type="InterPro" id="IPR001192">
    <property type="entry name" value="PI-PLC_fam"/>
</dbReference>
<dbReference type="InterPro" id="IPR017946">
    <property type="entry name" value="PLC-like_Pdiesterase_TIM-brl"/>
</dbReference>
<dbReference type="SMART" id="SM00148">
    <property type="entry name" value="PLCXc"/>
    <property type="match status" value="1"/>
</dbReference>
<sequence>MPYAKNIQDPIPGSPMLGLSVGPILLFTAHVGFPFHRMWLYLLEDQLKGPSSVEGYIRALRRGCRCLELDCWDGPNDEPIIYHGHTLTSKISLKSVAEAINQYAFECSDYPVILSIENHCNVKQQHTLALIMKETLGEKIFTDNVDLDRTVLPSPEFFKGKIIIK</sequence>
<dbReference type="Pfam" id="PF00388">
    <property type="entry name" value="PI-PLC-X"/>
    <property type="match status" value="1"/>
</dbReference>
<dbReference type="GO" id="GO:0032228">
    <property type="term" value="P:regulation of synaptic transmission, GABAergic"/>
    <property type="evidence" value="ECO:0007669"/>
    <property type="project" value="TreeGrafter"/>
</dbReference>
<keyword evidence="1" id="KW-0443">Lipid metabolism</keyword>
<gene>
    <name evidence="4" type="ORF">PoB_005579200</name>
</gene>
<name>A0AAV4CD82_9GAST</name>
<keyword evidence="2" id="KW-1133">Transmembrane helix</keyword>
<keyword evidence="1" id="KW-0378">Hydrolase</keyword>
<dbReference type="PROSITE" id="PS50007">
    <property type="entry name" value="PIPLC_X_DOMAIN"/>
    <property type="match status" value="1"/>
</dbReference>
<dbReference type="EC" id="3.1.4.11" evidence="1"/>